<organism evidence="2 3">
    <name type="scientific">Caenorhabditis tropicalis</name>
    <dbReference type="NCBI Taxonomy" id="1561998"/>
    <lineage>
        <taxon>Eukaryota</taxon>
        <taxon>Metazoa</taxon>
        <taxon>Ecdysozoa</taxon>
        <taxon>Nematoda</taxon>
        <taxon>Chromadorea</taxon>
        <taxon>Rhabditida</taxon>
        <taxon>Rhabditina</taxon>
        <taxon>Rhabditomorpha</taxon>
        <taxon>Rhabditoidea</taxon>
        <taxon>Rhabditidae</taxon>
        <taxon>Peloderinae</taxon>
        <taxon>Caenorhabditis</taxon>
    </lineage>
</organism>
<evidence type="ECO:0000313" key="2">
    <source>
        <dbReference type="Proteomes" id="UP000095282"/>
    </source>
</evidence>
<dbReference type="AlphaFoldDB" id="A0A1I7UB41"/>
<name>A0A1I7UB41_9PELO</name>
<accession>A0A1I7UB41</accession>
<evidence type="ECO:0000313" key="3">
    <source>
        <dbReference type="WBParaSite" id="Csp11.Scaffold629.g7547.t1"/>
    </source>
</evidence>
<dbReference type="Proteomes" id="UP000095282">
    <property type="component" value="Unplaced"/>
</dbReference>
<dbReference type="Gene3D" id="1.10.287.370">
    <property type="match status" value="1"/>
</dbReference>
<dbReference type="InterPro" id="IPR009053">
    <property type="entry name" value="Prefoldin"/>
</dbReference>
<sequence>MAEEKCFKKMQKECEEFAKLKFTCQRLLVDAPRVIEGKTELRQRVFMNMEVRDTKHVVVKLADDVLVEMKLQDAIKVCDRKMDMLKNMLEKSQNTITRLKTDLTLLLATMDMPYVEPYRFTLPPDFPFRMEV</sequence>
<dbReference type="eggNOG" id="KOG3047">
    <property type="taxonomic scope" value="Eukaryota"/>
</dbReference>
<comment type="subunit">
    <text evidence="1">Heterohexamer of two PFD-alpha type and four PFD-beta type subunits.</text>
</comment>
<protein>
    <submittedName>
        <fullName evidence="3">Prefoldin subunit 4</fullName>
    </submittedName>
</protein>
<proteinExistence type="predicted"/>
<dbReference type="STRING" id="1561998.A0A1I7UB41"/>
<keyword evidence="2" id="KW-1185">Reference proteome</keyword>
<dbReference type="InterPro" id="IPR004127">
    <property type="entry name" value="Prefoldin_subunit_alpha"/>
</dbReference>
<evidence type="ECO:0000256" key="1">
    <source>
        <dbReference type="ARBA" id="ARBA00011695"/>
    </source>
</evidence>
<reference evidence="3" key="1">
    <citation type="submission" date="2016-11" db="UniProtKB">
        <authorList>
            <consortium name="WormBaseParasite"/>
        </authorList>
    </citation>
    <scope>IDENTIFICATION</scope>
</reference>
<dbReference type="Pfam" id="PF02996">
    <property type="entry name" value="Prefoldin"/>
    <property type="match status" value="1"/>
</dbReference>
<dbReference type="SUPFAM" id="SSF46579">
    <property type="entry name" value="Prefoldin"/>
    <property type="match status" value="1"/>
</dbReference>
<dbReference type="WBParaSite" id="Csp11.Scaffold629.g7547.t1">
    <property type="protein sequence ID" value="Csp11.Scaffold629.g7547.t1"/>
    <property type="gene ID" value="Csp11.Scaffold629.g7547"/>
</dbReference>